<dbReference type="PANTHER" id="PTHR43245">
    <property type="entry name" value="BIFUNCTIONAL POLYMYXIN RESISTANCE PROTEIN ARNA"/>
    <property type="match status" value="1"/>
</dbReference>
<evidence type="ECO:0000313" key="2">
    <source>
        <dbReference type="EMBL" id="ADJ47209.1"/>
    </source>
</evidence>
<dbReference type="SUPFAM" id="SSF51735">
    <property type="entry name" value="NAD(P)-binding Rossmann-fold domains"/>
    <property type="match status" value="1"/>
</dbReference>
<dbReference type="KEGG" id="amd:AMED_5449"/>
<organism evidence="2 3">
    <name type="scientific">Amycolatopsis mediterranei (strain U-32)</name>
    <dbReference type="NCBI Taxonomy" id="749927"/>
    <lineage>
        <taxon>Bacteria</taxon>
        <taxon>Bacillati</taxon>
        <taxon>Actinomycetota</taxon>
        <taxon>Actinomycetes</taxon>
        <taxon>Pseudonocardiales</taxon>
        <taxon>Pseudonocardiaceae</taxon>
        <taxon>Amycolatopsis</taxon>
    </lineage>
</organism>
<dbReference type="InterPro" id="IPR036291">
    <property type="entry name" value="NAD(P)-bd_dom_sf"/>
</dbReference>
<dbReference type="HOGENOM" id="CLU_007383_1_7_11"/>
<dbReference type="Proteomes" id="UP000000328">
    <property type="component" value="Chromosome"/>
</dbReference>
<accession>A0A0H3DC39</accession>
<sequence>MVLMSGRVVADGATDTAVVIGSAGFIGRRLSATLDLARVRTACFTRQSRFLCDGELAAPIAGAGTVFYLASSINPALGESHPELARADHVLFSTLLDRLRRRDNPPTVVLTSSGGTVYDPAFAPPYAETSPLKPSGAYGRAKIALEEELLSHAGELPAVILRMSNVYGPGQPTGRGQGVLAHWLSAALDSRPLRLIGDVTATRDYVYVDDVVDVMRRLRGAGPAQPLILNIGSGVRTSLSGLLDVVRSVVALDLRVEFQPSRLFDRQDVWLDVGEAERVLGWRPETSLKEGVAATWRSWLAGAAVTAGVNELQTIFETI</sequence>
<dbReference type="InterPro" id="IPR050177">
    <property type="entry name" value="Lipid_A_modif_metabolic_enz"/>
</dbReference>
<reference evidence="2 3" key="1">
    <citation type="journal article" date="2010" name="Cell Res.">
        <title>Complete genome sequence of the rifamycin SV-producing Amycolatopsis mediterranei U32 revealed its genetic characteristics in phylogeny and metabolism.</title>
        <authorList>
            <person name="Zhao W."/>
            <person name="Zhong Y."/>
            <person name="Yuan H."/>
            <person name="Wang J."/>
            <person name="Zheng H."/>
            <person name="Wang Y."/>
            <person name="Cen X."/>
            <person name="Xu F."/>
            <person name="Bai J."/>
            <person name="Han X."/>
            <person name="Lu G."/>
            <person name="Zhu Y."/>
            <person name="Shao Z."/>
            <person name="Yan H."/>
            <person name="Li C."/>
            <person name="Peng N."/>
            <person name="Zhang Z."/>
            <person name="Zhang Y."/>
            <person name="Lin W."/>
            <person name="Fan Y."/>
            <person name="Qin Z."/>
            <person name="Hu Y."/>
            <person name="Zhu B."/>
            <person name="Wang S."/>
            <person name="Ding X."/>
            <person name="Zhao G.P."/>
        </authorList>
    </citation>
    <scope>NUCLEOTIDE SEQUENCE [LARGE SCALE GENOMIC DNA]</scope>
    <source>
        <strain evidence="3">U-32</strain>
    </source>
</reference>
<dbReference type="EMBL" id="CP002000">
    <property type="protein sequence ID" value="ADJ47209.1"/>
    <property type="molecule type" value="Genomic_DNA"/>
</dbReference>
<dbReference type="OrthoDB" id="9801785at2"/>
<name>A0A0H3DC39_AMYMU</name>
<dbReference type="PANTHER" id="PTHR43245:SF13">
    <property type="entry name" value="UDP-D-APIOSE_UDP-D-XYLOSE SYNTHASE 2"/>
    <property type="match status" value="1"/>
</dbReference>
<dbReference type="Pfam" id="PF01370">
    <property type="entry name" value="Epimerase"/>
    <property type="match status" value="1"/>
</dbReference>
<protein>
    <submittedName>
        <fullName evidence="2">UDP-glucose 4-epimerase</fullName>
    </submittedName>
</protein>
<dbReference type="eggNOG" id="COG0451">
    <property type="taxonomic scope" value="Bacteria"/>
</dbReference>
<dbReference type="AlphaFoldDB" id="A0A0H3DC39"/>
<feature type="domain" description="NAD-dependent epimerase/dehydratase" evidence="1">
    <location>
        <begin position="18"/>
        <end position="232"/>
    </location>
</feature>
<evidence type="ECO:0000313" key="3">
    <source>
        <dbReference type="Proteomes" id="UP000000328"/>
    </source>
</evidence>
<dbReference type="Gene3D" id="3.40.50.720">
    <property type="entry name" value="NAD(P)-binding Rossmann-like Domain"/>
    <property type="match status" value="1"/>
</dbReference>
<evidence type="ECO:0000259" key="1">
    <source>
        <dbReference type="Pfam" id="PF01370"/>
    </source>
</evidence>
<dbReference type="PATRIC" id="fig|749927.5.peg.5647"/>
<dbReference type="InterPro" id="IPR001509">
    <property type="entry name" value="Epimerase_deHydtase"/>
</dbReference>
<proteinExistence type="predicted"/>
<gene>
    <name evidence="2" type="primary">galE</name>
    <name evidence="2" type="ordered locus">AMED_5449</name>
</gene>